<evidence type="ECO:0000256" key="4">
    <source>
        <dbReference type="ARBA" id="ARBA00022737"/>
    </source>
</evidence>
<keyword evidence="13" id="KW-1185">Reference proteome</keyword>
<evidence type="ECO:0000256" key="9">
    <source>
        <dbReference type="SAM" id="Phobius"/>
    </source>
</evidence>
<dbReference type="Gene3D" id="1.20.1560.10">
    <property type="entry name" value="ABC transporter type 1, transmembrane domain"/>
    <property type="match status" value="2"/>
</dbReference>
<organism evidence="12 13">
    <name type="scientific">Macrosiphum euphorbiae</name>
    <name type="common">potato aphid</name>
    <dbReference type="NCBI Taxonomy" id="13131"/>
    <lineage>
        <taxon>Eukaryota</taxon>
        <taxon>Metazoa</taxon>
        <taxon>Ecdysozoa</taxon>
        <taxon>Arthropoda</taxon>
        <taxon>Hexapoda</taxon>
        <taxon>Insecta</taxon>
        <taxon>Pterygota</taxon>
        <taxon>Neoptera</taxon>
        <taxon>Paraneoptera</taxon>
        <taxon>Hemiptera</taxon>
        <taxon>Sternorrhyncha</taxon>
        <taxon>Aphidomorpha</taxon>
        <taxon>Aphidoidea</taxon>
        <taxon>Aphididae</taxon>
        <taxon>Macrosiphini</taxon>
        <taxon>Macrosiphum</taxon>
    </lineage>
</organism>
<name>A0AAV0X2T7_9HEMI</name>
<dbReference type="InterPro" id="IPR003593">
    <property type="entry name" value="AAA+_ATPase"/>
</dbReference>
<evidence type="ECO:0000256" key="8">
    <source>
        <dbReference type="ARBA" id="ARBA00023136"/>
    </source>
</evidence>
<dbReference type="PROSITE" id="PS50929">
    <property type="entry name" value="ABC_TM1F"/>
    <property type="match status" value="2"/>
</dbReference>
<feature type="transmembrane region" description="Helical" evidence="9">
    <location>
        <begin position="322"/>
        <end position="347"/>
    </location>
</feature>
<dbReference type="SMART" id="SM00382">
    <property type="entry name" value="AAA"/>
    <property type="match status" value="2"/>
</dbReference>
<feature type="domain" description="ABC transporter" evidence="10">
    <location>
        <begin position="1086"/>
        <end position="1319"/>
    </location>
</feature>
<dbReference type="SUPFAM" id="SSF90123">
    <property type="entry name" value="ABC transporter transmembrane region"/>
    <property type="match status" value="2"/>
</dbReference>
<feature type="transmembrane region" description="Helical" evidence="9">
    <location>
        <begin position="243"/>
        <end position="261"/>
    </location>
</feature>
<feature type="domain" description="ABC transporter" evidence="10">
    <location>
        <begin position="442"/>
        <end position="668"/>
    </location>
</feature>
<keyword evidence="4" id="KW-0677">Repeat</keyword>
<sequence>MYRVITDADNKVIRPQNPRKNANIFEIISFSWLLNLFKTGQKRDLEEDDLFTTLNDHSSSLLGNELEKKWRLELVNARKKNQNPSLLRTLIGIFGYKFMFYGFILFVDRIILRISQPLFIGGIISYFNQNDSDKADVLKYALMCAFGLAFSMLISIILYHTSQIEILHCGMKIRVACCSAIYRKLLRLSHTAIGDTTVGRVINLLSNDVCRFDKSATFLHYLWICPLHIIVVTYLLWQEIGVSSLLPILVMCFVIWIQAILGRKLREQRKKTAKRTDERIRLMNEIISGIKVIKMYTWEIPFGKLIKYIRKMEIRSIQKGMYIRNIMLAFALVQSRFQLFFSILSYVLLGNYISAQKVFVIYTLYYISILPIHCFCQSISEVIELQVSIKRIQDFLLQEEKDNQLPNKSKSGKSINNTLNNLTEHIEDDDGVLTHNTELSNTHSVVLSKATAKWTDIQTSNTLENINLSVASGRLIGIIGPVGAGKSSLFQAILRELPLSEGSVGVHGEISYASQEPWIFSGSIKQNIIFNSPIDENRYKQVINVCALKNDFEKFPYGDETTVGERGVTLSGGQKSRINLARAIYKEANIYLLDDPLSAVDPHVSSHLFKKCIKGFLNEKTCILITHQIQYLTKVDQIVHIDNAKIIVESTYEELQTTDLSFLKSPQSVVMPDNQSISINNDSDYSVRKKSIFDRKVSATSDISLLYDNKENTNQEEQVKIVEIRSSGSISWDTYLAYFLDGGKITKILCLIFTGILCQTVASCGDLWITYWLKLEESVFYKGNSSTPTTNNSINTIFQWQISRETCIYVFSAITVCILITIYLNIFTFVLVCMRGSTNLHNNMFSALIRAKINFFNTNLSGTILNRFSKDLGAIDDMLPQTMMDGLRLVMHCMAVLIIVVHINIYLILPTIVLAFTFYKLTLFYLSLSRSVKRLEGITRSPVFTHLNASVQGLTTIRAFKAENILSNEFDVHQDLHSSAWYLFITTSRAFGFWLDIICFIYTCIVTFSFLTLSNSTFGGNVGLAITQTYGLAGVLQWTMRQIAEFENHMTSVERVLEYTNIPQEGSIEPCSVKKPPSNWPSNGQVTFINFYLRYKPNSPYVINHFNLNIESMQKIGIVGRTGAGKSSLVGSLFRLAFHEGNIIIDGIEIHELDLYDLRSKLTIIPQQPVLFSGTVRKNLDPSDEYPDHILWNALDEVELKDVVENLPDGLNSKLSGDGSNLSVGQRQLVCLARAIVRNTKILVLDEATANVDQQTDSLIQRTIRSKFRACTVLTIAHRLNTVIDSDKVLVMDTGKMVEFDHPHNLLQNKEGAFYKMVEQTGHETADLLHRLAAESYKTTSSNVVT</sequence>
<dbReference type="InterPro" id="IPR017871">
    <property type="entry name" value="ABC_transporter-like_CS"/>
</dbReference>
<evidence type="ECO:0000313" key="12">
    <source>
        <dbReference type="EMBL" id="CAI6362016.1"/>
    </source>
</evidence>
<dbReference type="InterPro" id="IPR050173">
    <property type="entry name" value="ABC_transporter_C-like"/>
</dbReference>
<dbReference type="Pfam" id="PF00005">
    <property type="entry name" value="ABC_tran"/>
    <property type="match status" value="2"/>
</dbReference>
<feature type="transmembrane region" description="Helical" evidence="9">
    <location>
        <begin position="808"/>
        <end position="834"/>
    </location>
</feature>
<dbReference type="Proteomes" id="UP001160148">
    <property type="component" value="Unassembled WGS sequence"/>
</dbReference>
<dbReference type="CDD" id="cd03244">
    <property type="entry name" value="ABCC_MRP_domain2"/>
    <property type="match status" value="1"/>
</dbReference>
<keyword evidence="6" id="KW-0067">ATP-binding</keyword>
<dbReference type="FunFam" id="3.40.50.300:FF:000163">
    <property type="entry name" value="Multidrug resistance-associated protein member 4"/>
    <property type="match status" value="1"/>
</dbReference>
<feature type="domain" description="ABC transmembrane type-1" evidence="11">
    <location>
        <begin position="111"/>
        <end position="330"/>
    </location>
</feature>
<evidence type="ECO:0008006" key="14">
    <source>
        <dbReference type="Google" id="ProtNLM"/>
    </source>
</evidence>
<proteinExistence type="predicted"/>
<reference evidence="12 13" key="1">
    <citation type="submission" date="2023-01" db="EMBL/GenBank/DDBJ databases">
        <authorList>
            <person name="Whitehead M."/>
        </authorList>
    </citation>
    <scope>NUCLEOTIDE SEQUENCE [LARGE SCALE GENOMIC DNA]</scope>
</reference>
<evidence type="ECO:0000256" key="7">
    <source>
        <dbReference type="ARBA" id="ARBA00022989"/>
    </source>
</evidence>
<dbReference type="PROSITE" id="PS00211">
    <property type="entry name" value="ABC_TRANSPORTER_1"/>
    <property type="match status" value="2"/>
</dbReference>
<keyword evidence="8 9" id="KW-0472">Membrane</keyword>
<feature type="transmembrane region" description="Helical" evidence="9">
    <location>
        <begin position="218"/>
        <end position="237"/>
    </location>
</feature>
<feature type="transmembrane region" description="Helical" evidence="9">
    <location>
        <begin position="889"/>
        <end position="919"/>
    </location>
</feature>
<evidence type="ECO:0000256" key="3">
    <source>
        <dbReference type="ARBA" id="ARBA00022692"/>
    </source>
</evidence>
<dbReference type="InterPro" id="IPR027417">
    <property type="entry name" value="P-loop_NTPase"/>
</dbReference>
<dbReference type="GO" id="GO:0016887">
    <property type="term" value="F:ATP hydrolysis activity"/>
    <property type="evidence" value="ECO:0007669"/>
    <property type="project" value="InterPro"/>
</dbReference>
<dbReference type="InterPro" id="IPR036640">
    <property type="entry name" value="ABC1_TM_sf"/>
</dbReference>
<evidence type="ECO:0000259" key="10">
    <source>
        <dbReference type="PROSITE" id="PS50893"/>
    </source>
</evidence>
<dbReference type="FunFam" id="1.20.1560.10:FF:000014">
    <property type="entry name" value="Multidrug resistance-associated protein member 4"/>
    <property type="match status" value="1"/>
</dbReference>
<dbReference type="GO" id="GO:0005524">
    <property type="term" value="F:ATP binding"/>
    <property type="evidence" value="ECO:0007669"/>
    <property type="project" value="UniProtKB-KW"/>
</dbReference>
<evidence type="ECO:0000256" key="6">
    <source>
        <dbReference type="ARBA" id="ARBA00022840"/>
    </source>
</evidence>
<keyword evidence="5" id="KW-0547">Nucleotide-binding</keyword>
<dbReference type="PANTHER" id="PTHR24223">
    <property type="entry name" value="ATP-BINDING CASSETTE SUB-FAMILY C"/>
    <property type="match status" value="1"/>
</dbReference>
<protein>
    <recommendedName>
        <fullName evidence="14">Multidrug resistance-associated protein lethal(2)03659</fullName>
    </recommendedName>
</protein>
<dbReference type="FunFam" id="3.40.50.300:FF:000973">
    <property type="entry name" value="Multidrug resistance-associated protein 4"/>
    <property type="match status" value="1"/>
</dbReference>
<keyword evidence="7 9" id="KW-1133">Transmembrane helix</keyword>
<comment type="subcellular location">
    <subcellularLocation>
        <location evidence="1">Membrane</location>
        <topology evidence="1">Multi-pass membrane protein</topology>
    </subcellularLocation>
</comment>
<comment type="caution">
    <text evidence="12">The sequence shown here is derived from an EMBL/GenBank/DDBJ whole genome shotgun (WGS) entry which is preliminary data.</text>
</comment>
<dbReference type="Pfam" id="PF00664">
    <property type="entry name" value="ABC_membrane"/>
    <property type="match status" value="2"/>
</dbReference>
<evidence type="ECO:0000256" key="2">
    <source>
        <dbReference type="ARBA" id="ARBA00022448"/>
    </source>
</evidence>
<dbReference type="EMBL" id="CARXXK010000003">
    <property type="protein sequence ID" value="CAI6362016.1"/>
    <property type="molecule type" value="Genomic_DNA"/>
</dbReference>
<keyword evidence="2" id="KW-0813">Transport</keyword>
<feature type="transmembrane region" description="Helical" evidence="9">
    <location>
        <begin position="748"/>
        <end position="773"/>
    </location>
</feature>
<evidence type="ECO:0000313" key="13">
    <source>
        <dbReference type="Proteomes" id="UP001160148"/>
    </source>
</evidence>
<dbReference type="FunFam" id="1.20.1560.10:FF:000026">
    <property type="entry name" value="Multidrug resistance-associated protein lethal(2)03659"/>
    <property type="match status" value="1"/>
</dbReference>
<dbReference type="PANTHER" id="PTHR24223:SF448">
    <property type="entry name" value="FI20146P1-RELATED"/>
    <property type="match status" value="1"/>
</dbReference>
<dbReference type="Gene3D" id="3.40.50.300">
    <property type="entry name" value="P-loop containing nucleotide triphosphate hydrolases"/>
    <property type="match status" value="2"/>
</dbReference>
<evidence type="ECO:0000256" key="5">
    <source>
        <dbReference type="ARBA" id="ARBA00022741"/>
    </source>
</evidence>
<gene>
    <name evidence="12" type="ORF">MEUPH1_LOCUS17136</name>
</gene>
<evidence type="ECO:0000256" key="1">
    <source>
        <dbReference type="ARBA" id="ARBA00004141"/>
    </source>
</evidence>
<dbReference type="InterPro" id="IPR011527">
    <property type="entry name" value="ABC1_TM_dom"/>
</dbReference>
<feature type="transmembrane region" description="Helical" evidence="9">
    <location>
        <begin position="991"/>
        <end position="1013"/>
    </location>
</feature>
<dbReference type="GO" id="GO:0140359">
    <property type="term" value="F:ABC-type transporter activity"/>
    <property type="evidence" value="ECO:0007669"/>
    <property type="project" value="InterPro"/>
</dbReference>
<feature type="transmembrane region" description="Helical" evidence="9">
    <location>
        <begin position="140"/>
        <end position="159"/>
    </location>
</feature>
<feature type="transmembrane region" description="Helical" evidence="9">
    <location>
        <begin position="86"/>
        <end position="104"/>
    </location>
</feature>
<dbReference type="InterPro" id="IPR003439">
    <property type="entry name" value="ABC_transporter-like_ATP-bd"/>
</dbReference>
<evidence type="ECO:0000259" key="11">
    <source>
        <dbReference type="PROSITE" id="PS50929"/>
    </source>
</evidence>
<dbReference type="PROSITE" id="PS50893">
    <property type="entry name" value="ABC_TRANSPORTER_2"/>
    <property type="match status" value="2"/>
</dbReference>
<dbReference type="CDD" id="cd03250">
    <property type="entry name" value="ABCC_MRP_domain1"/>
    <property type="match status" value="1"/>
</dbReference>
<feature type="transmembrane region" description="Helical" evidence="9">
    <location>
        <begin position="359"/>
        <end position="383"/>
    </location>
</feature>
<accession>A0AAV0X2T7</accession>
<keyword evidence="3 9" id="KW-0812">Transmembrane</keyword>
<feature type="domain" description="ABC transmembrane type-1" evidence="11">
    <location>
        <begin position="808"/>
        <end position="1048"/>
    </location>
</feature>
<dbReference type="SUPFAM" id="SSF52540">
    <property type="entry name" value="P-loop containing nucleoside triphosphate hydrolases"/>
    <property type="match status" value="2"/>
</dbReference>
<dbReference type="GO" id="GO:0016020">
    <property type="term" value="C:membrane"/>
    <property type="evidence" value="ECO:0007669"/>
    <property type="project" value="UniProtKB-SubCell"/>
</dbReference>